<dbReference type="SMART" id="SM00342">
    <property type="entry name" value="HTH_ARAC"/>
    <property type="match status" value="1"/>
</dbReference>
<dbReference type="AlphaFoldDB" id="Q2SKI5"/>
<dbReference type="PROSITE" id="PS01124">
    <property type="entry name" value="HTH_ARAC_FAMILY_2"/>
    <property type="match status" value="1"/>
</dbReference>
<evidence type="ECO:0000256" key="1">
    <source>
        <dbReference type="ARBA" id="ARBA00023015"/>
    </source>
</evidence>
<keyword evidence="2 5" id="KW-0238">DNA-binding</keyword>
<protein>
    <submittedName>
        <fullName evidence="5">AraC-type DNA-binding domain-containing protein</fullName>
    </submittedName>
</protein>
<dbReference type="InterPro" id="IPR018060">
    <property type="entry name" value="HTH_AraC"/>
</dbReference>
<evidence type="ECO:0000313" key="6">
    <source>
        <dbReference type="Proteomes" id="UP000000238"/>
    </source>
</evidence>
<dbReference type="PANTHER" id="PTHR46796">
    <property type="entry name" value="HTH-TYPE TRANSCRIPTIONAL ACTIVATOR RHAS-RELATED"/>
    <property type="match status" value="1"/>
</dbReference>
<reference evidence="5 6" key="1">
    <citation type="journal article" date="2005" name="Nucleic Acids Res.">
        <title>Genomic blueprint of Hahella chejuensis, a marine microbe producing an algicidal agent.</title>
        <authorList>
            <person name="Jeong H."/>
            <person name="Yim J.H."/>
            <person name="Lee C."/>
            <person name="Choi S.-H."/>
            <person name="Park Y.K."/>
            <person name="Yoon S.H."/>
            <person name="Hur C.-G."/>
            <person name="Kang H.-Y."/>
            <person name="Kim D."/>
            <person name="Lee H.H."/>
            <person name="Park K.H."/>
            <person name="Park S.-H."/>
            <person name="Park H.-S."/>
            <person name="Lee H.K."/>
            <person name="Oh T.K."/>
            <person name="Kim J.F."/>
        </authorList>
    </citation>
    <scope>NUCLEOTIDE SEQUENCE [LARGE SCALE GENOMIC DNA]</scope>
    <source>
        <strain evidence="5 6">KCTC 2396</strain>
    </source>
</reference>
<keyword evidence="6" id="KW-1185">Reference proteome</keyword>
<dbReference type="GO" id="GO:0003700">
    <property type="term" value="F:DNA-binding transcription factor activity"/>
    <property type="evidence" value="ECO:0007669"/>
    <property type="project" value="InterPro"/>
</dbReference>
<dbReference type="RefSeq" id="WP_011395910.1">
    <property type="nucleotide sequence ID" value="NC_007645.1"/>
</dbReference>
<dbReference type="PANTHER" id="PTHR46796:SF10">
    <property type="entry name" value="TRANSCRIPTIONAL ACTIVATOR FEAR"/>
    <property type="match status" value="1"/>
</dbReference>
<dbReference type="OrthoDB" id="5740883at2"/>
<dbReference type="STRING" id="349521.HCH_02005"/>
<dbReference type="Gene3D" id="2.60.120.10">
    <property type="entry name" value="Jelly Rolls"/>
    <property type="match status" value="1"/>
</dbReference>
<feature type="domain" description="HTH araC/xylS-type" evidence="4">
    <location>
        <begin position="142"/>
        <end position="240"/>
    </location>
</feature>
<gene>
    <name evidence="5" type="ordered locus">HCH_02005</name>
</gene>
<dbReference type="KEGG" id="hch:HCH_02005"/>
<dbReference type="Proteomes" id="UP000000238">
    <property type="component" value="Chromosome"/>
</dbReference>
<dbReference type="InterPro" id="IPR009057">
    <property type="entry name" value="Homeodomain-like_sf"/>
</dbReference>
<evidence type="ECO:0000256" key="2">
    <source>
        <dbReference type="ARBA" id="ARBA00023125"/>
    </source>
</evidence>
<dbReference type="eggNOG" id="COG1917">
    <property type="taxonomic scope" value="Bacteria"/>
</dbReference>
<dbReference type="InterPro" id="IPR011051">
    <property type="entry name" value="RmlC_Cupin_sf"/>
</dbReference>
<sequence>MSTPIALDLRRYSPETQCHSHDYHQLVLPLSGRLELDVAGQGAMVDRRTAAVIEAGRDHAFAGGEDNRFVVADLPVAMEPALGRLPAFIELDPGLRSYVHFIAMELRRGQVGDTSRERILHLLLQLFRERFGAALNLDKRLLAARHFLDAHLGDPITLDQVATAANLSRRHLSDLFKSAFGMTPMDYLRDKRMRLALELLENSPLSIQQIALDAGFQNQAAFSDRFRRHFGKSPKHFRPREKN</sequence>
<keyword evidence="3" id="KW-0804">Transcription</keyword>
<proteinExistence type="predicted"/>
<dbReference type="InterPro" id="IPR014710">
    <property type="entry name" value="RmlC-like_jellyroll"/>
</dbReference>
<name>Q2SKI5_HAHCH</name>
<evidence type="ECO:0000259" key="4">
    <source>
        <dbReference type="PROSITE" id="PS01124"/>
    </source>
</evidence>
<dbReference type="HOGENOM" id="CLU_000445_88_15_6"/>
<dbReference type="InterPro" id="IPR050204">
    <property type="entry name" value="AraC_XylS_family_regulators"/>
</dbReference>
<dbReference type="EMBL" id="CP000155">
    <property type="protein sequence ID" value="ABC28839.1"/>
    <property type="molecule type" value="Genomic_DNA"/>
</dbReference>
<dbReference type="PROSITE" id="PS00041">
    <property type="entry name" value="HTH_ARAC_FAMILY_1"/>
    <property type="match status" value="1"/>
</dbReference>
<dbReference type="SUPFAM" id="SSF46689">
    <property type="entry name" value="Homeodomain-like"/>
    <property type="match status" value="2"/>
</dbReference>
<dbReference type="eggNOG" id="COG4977">
    <property type="taxonomic scope" value="Bacteria"/>
</dbReference>
<dbReference type="PRINTS" id="PR00032">
    <property type="entry name" value="HTHARAC"/>
</dbReference>
<keyword evidence="1" id="KW-0805">Transcription regulation</keyword>
<evidence type="ECO:0000256" key="3">
    <source>
        <dbReference type="ARBA" id="ARBA00023163"/>
    </source>
</evidence>
<organism evidence="5 6">
    <name type="scientific">Hahella chejuensis (strain KCTC 2396)</name>
    <dbReference type="NCBI Taxonomy" id="349521"/>
    <lineage>
        <taxon>Bacteria</taxon>
        <taxon>Pseudomonadati</taxon>
        <taxon>Pseudomonadota</taxon>
        <taxon>Gammaproteobacteria</taxon>
        <taxon>Oceanospirillales</taxon>
        <taxon>Hahellaceae</taxon>
        <taxon>Hahella</taxon>
    </lineage>
</organism>
<dbReference type="Gene3D" id="1.10.10.60">
    <property type="entry name" value="Homeodomain-like"/>
    <property type="match status" value="2"/>
</dbReference>
<dbReference type="GO" id="GO:0043565">
    <property type="term" value="F:sequence-specific DNA binding"/>
    <property type="evidence" value="ECO:0007669"/>
    <property type="project" value="InterPro"/>
</dbReference>
<dbReference type="Pfam" id="PF12833">
    <property type="entry name" value="HTH_18"/>
    <property type="match status" value="1"/>
</dbReference>
<dbReference type="InterPro" id="IPR020449">
    <property type="entry name" value="Tscrpt_reg_AraC-type_HTH"/>
</dbReference>
<dbReference type="InterPro" id="IPR018062">
    <property type="entry name" value="HTH_AraC-typ_CS"/>
</dbReference>
<evidence type="ECO:0000313" key="5">
    <source>
        <dbReference type="EMBL" id="ABC28839.1"/>
    </source>
</evidence>
<accession>Q2SKI5</accession>
<dbReference type="SUPFAM" id="SSF51182">
    <property type="entry name" value="RmlC-like cupins"/>
    <property type="match status" value="1"/>
</dbReference>